<keyword evidence="2" id="KW-0732">Signal</keyword>
<dbReference type="OrthoDB" id="10653316at2759"/>
<reference evidence="3" key="2">
    <citation type="submission" date="2022-10" db="EMBL/GenBank/DDBJ databases">
        <authorList>
            <consortium name="ENA_rothamsted_submissions"/>
            <consortium name="culmorum"/>
            <person name="King R."/>
        </authorList>
    </citation>
    <scope>NUCLEOTIDE SEQUENCE</scope>
</reference>
<reference evidence="3" key="1">
    <citation type="submission" date="2022-01" db="EMBL/GenBank/DDBJ databases">
        <authorList>
            <person name="King R."/>
        </authorList>
    </citation>
    <scope>NUCLEOTIDE SEQUENCE</scope>
</reference>
<proteinExistence type="predicted"/>
<feature type="compositionally biased region" description="Low complexity" evidence="1">
    <location>
        <begin position="66"/>
        <end position="81"/>
    </location>
</feature>
<evidence type="ECO:0000313" key="4">
    <source>
        <dbReference type="Proteomes" id="UP001153620"/>
    </source>
</evidence>
<sequence length="401" mass="45275">MKQIFLLLFFIGFIGHKARGNYDDPAPGRSPGPPLQQTSSSSQLANDFYSIEGSHEAYRPHETSSKLQKQQQLQNNNNDNNPEVETIMNNENRFSDIFSSMSRENIEYHDNTNENENNHDFIATTNDDDGNDDMINIHRQKLIINKSTETLQQNDSDDETALNALKNSSLSLQPTQYVSSSSRPNLDTIIMNSINPISENNANETIKMMKMVESVKSDGCGPSAKILKYLSLGDKVVKINLSDSDKESYDSRIPNGMGRLRIYVTHDVFSTETSLLAGIIYKVEVPQPQPRDIIDFILESTTENGNVIGIFPETPVDYHRNGYANEVVRNGIQQIVTSDSDNKKLDANRNSNNKKQSVIEHNDCERNVLYHKFSLSDEKVTLNWTTGDVKLSNESILVNFR</sequence>
<name>A0A9N9RQM2_9DIPT</name>
<evidence type="ECO:0000256" key="2">
    <source>
        <dbReference type="SAM" id="SignalP"/>
    </source>
</evidence>
<evidence type="ECO:0000313" key="3">
    <source>
        <dbReference type="EMBL" id="CAG9803013.1"/>
    </source>
</evidence>
<accession>A0A9N9RQM2</accession>
<feature type="region of interest" description="Disordered" evidence="1">
    <location>
        <begin position="57"/>
        <end position="86"/>
    </location>
</feature>
<evidence type="ECO:0000256" key="1">
    <source>
        <dbReference type="SAM" id="MobiDB-lite"/>
    </source>
</evidence>
<feature type="chain" id="PRO_5040221068" evidence="2">
    <location>
        <begin position="21"/>
        <end position="401"/>
    </location>
</feature>
<feature type="region of interest" description="Disordered" evidence="1">
    <location>
        <begin position="22"/>
        <end position="43"/>
    </location>
</feature>
<dbReference type="Proteomes" id="UP001153620">
    <property type="component" value="Chromosome 2"/>
</dbReference>
<keyword evidence="4" id="KW-1185">Reference proteome</keyword>
<dbReference type="EMBL" id="OU895878">
    <property type="protein sequence ID" value="CAG9803013.1"/>
    <property type="molecule type" value="Genomic_DNA"/>
</dbReference>
<organism evidence="3 4">
    <name type="scientific">Chironomus riparius</name>
    <dbReference type="NCBI Taxonomy" id="315576"/>
    <lineage>
        <taxon>Eukaryota</taxon>
        <taxon>Metazoa</taxon>
        <taxon>Ecdysozoa</taxon>
        <taxon>Arthropoda</taxon>
        <taxon>Hexapoda</taxon>
        <taxon>Insecta</taxon>
        <taxon>Pterygota</taxon>
        <taxon>Neoptera</taxon>
        <taxon>Endopterygota</taxon>
        <taxon>Diptera</taxon>
        <taxon>Nematocera</taxon>
        <taxon>Chironomoidea</taxon>
        <taxon>Chironomidae</taxon>
        <taxon>Chironominae</taxon>
        <taxon>Chironomus</taxon>
    </lineage>
</organism>
<feature type="signal peptide" evidence="2">
    <location>
        <begin position="1"/>
        <end position="20"/>
    </location>
</feature>
<dbReference type="AlphaFoldDB" id="A0A9N9RQM2"/>
<gene>
    <name evidence="3" type="ORF">CHIRRI_LOCUS5915</name>
</gene>
<protein>
    <submittedName>
        <fullName evidence="3">Uncharacterized protein</fullName>
    </submittedName>
</protein>